<gene>
    <name evidence="1" type="ORF">VRLFYP33_00402</name>
</gene>
<organism evidence="1">
    <name type="scientific">Veillonella ratti</name>
    <dbReference type="NCBI Taxonomy" id="103892"/>
    <lineage>
        <taxon>Bacteria</taxon>
        <taxon>Bacillati</taxon>
        <taxon>Bacillota</taxon>
        <taxon>Negativicutes</taxon>
        <taxon>Veillonellales</taxon>
        <taxon>Veillonellaceae</taxon>
        <taxon>Veillonella</taxon>
    </lineage>
</organism>
<dbReference type="EMBL" id="CACRUX010000012">
    <property type="protein sequence ID" value="VYT73580.1"/>
    <property type="molecule type" value="Genomic_DNA"/>
</dbReference>
<sequence>MAIICNWYIKTSTGLYGPAEVIDGLGAAEEQRLIALGAASPAGNMAAPVEAVEPVADVIESTDSAENDEAIAAALEAMSKKELVHYGAALGIKLTDRSNKVDLVNALKGEDVILEALTDEALAVLAKYEGIDDTLPREELIAALEG</sequence>
<proteinExistence type="predicted"/>
<protein>
    <submittedName>
        <fullName evidence="1">Uncharacterized protein</fullName>
    </submittedName>
</protein>
<name>A0A6N2Z6Z0_9FIRM</name>
<accession>A0A6N2Z6Z0</accession>
<evidence type="ECO:0000313" key="1">
    <source>
        <dbReference type="EMBL" id="VYT73580.1"/>
    </source>
</evidence>
<reference evidence="1" key="1">
    <citation type="submission" date="2019-11" db="EMBL/GenBank/DDBJ databases">
        <authorList>
            <person name="Feng L."/>
        </authorList>
    </citation>
    <scope>NUCLEOTIDE SEQUENCE</scope>
    <source>
        <strain evidence="1">VrattiLFYP33</strain>
    </source>
</reference>
<dbReference type="RefSeq" id="WP_156704057.1">
    <property type="nucleotide sequence ID" value="NZ_CACRUX010000012.1"/>
</dbReference>
<dbReference type="AlphaFoldDB" id="A0A6N2Z6Z0"/>